<feature type="domain" description="Flavin reductase like" evidence="2">
    <location>
        <begin position="23"/>
        <end position="173"/>
    </location>
</feature>
<keyword evidence="4" id="KW-1185">Reference proteome</keyword>
<accession>A0ABP4XRZ8</accession>
<evidence type="ECO:0000313" key="3">
    <source>
        <dbReference type="EMBL" id="GAA1786229.1"/>
    </source>
</evidence>
<proteinExistence type="predicted"/>
<evidence type="ECO:0000259" key="2">
    <source>
        <dbReference type="SMART" id="SM00903"/>
    </source>
</evidence>
<name>A0ABP4XRZ8_9ACTN</name>
<dbReference type="InterPro" id="IPR012349">
    <property type="entry name" value="Split_barrel_FMN-bd"/>
</dbReference>
<evidence type="ECO:0000313" key="4">
    <source>
        <dbReference type="Proteomes" id="UP001500218"/>
    </source>
</evidence>
<comment type="caution">
    <text evidence="3">The sequence shown here is derived from an EMBL/GenBank/DDBJ whole genome shotgun (WGS) entry which is preliminary data.</text>
</comment>
<dbReference type="SUPFAM" id="SSF50475">
    <property type="entry name" value="FMN-binding split barrel"/>
    <property type="match status" value="1"/>
</dbReference>
<dbReference type="InterPro" id="IPR002563">
    <property type="entry name" value="Flavin_Rdtase-like_dom"/>
</dbReference>
<reference evidence="4" key="1">
    <citation type="journal article" date="2019" name="Int. J. Syst. Evol. Microbiol.">
        <title>The Global Catalogue of Microorganisms (GCM) 10K type strain sequencing project: providing services to taxonomists for standard genome sequencing and annotation.</title>
        <authorList>
            <consortium name="The Broad Institute Genomics Platform"/>
            <consortium name="The Broad Institute Genome Sequencing Center for Infectious Disease"/>
            <person name="Wu L."/>
            <person name="Ma J."/>
        </authorList>
    </citation>
    <scope>NUCLEOTIDE SEQUENCE [LARGE SCALE GENOMIC DNA]</scope>
    <source>
        <strain evidence="4">JCM 13250</strain>
    </source>
</reference>
<dbReference type="Gene3D" id="2.30.110.10">
    <property type="entry name" value="Electron Transport, Fmn-binding Protein, Chain A"/>
    <property type="match status" value="1"/>
</dbReference>
<sequence length="175" mass="18680">MTIHMTDPFATPEPQRSPVRRLRGRLPSAVTLWTATGRRGPVGLTVSSTVVVEGDPGRLLGVLDPESDLAEALTGTSRRTRFVVQPLTEGERRLADKFAGLMPAPGGLFAGLDWRDSGYGPVLAGPRTWAGAVVVDARPLGWGVLVEAEIAEVEVADDASAGPLVHFRGRYRTIS</sequence>
<gene>
    <name evidence="3" type="ORF">GCM10009682_05390</name>
</gene>
<dbReference type="Proteomes" id="UP001500218">
    <property type="component" value="Unassembled WGS sequence"/>
</dbReference>
<protein>
    <recommendedName>
        <fullName evidence="2">Flavin reductase like domain-containing protein</fullName>
    </recommendedName>
</protein>
<dbReference type="SMART" id="SM00903">
    <property type="entry name" value="Flavin_Reduct"/>
    <property type="match status" value="1"/>
</dbReference>
<dbReference type="Pfam" id="PF01613">
    <property type="entry name" value="Flavin_Reduct"/>
    <property type="match status" value="1"/>
</dbReference>
<dbReference type="RefSeq" id="WP_344125816.1">
    <property type="nucleotide sequence ID" value="NZ_BAAALT010000009.1"/>
</dbReference>
<dbReference type="EMBL" id="BAAALT010000009">
    <property type="protein sequence ID" value="GAA1786229.1"/>
    <property type="molecule type" value="Genomic_DNA"/>
</dbReference>
<feature type="region of interest" description="Disordered" evidence="1">
    <location>
        <begin position="1"/>
        <end position="20"/>
    </location>
</feature>
<evidence type="ECO:0000256" key="1">
    <source>
        <dbReference type="SAM" id="MobiDB-lite"/>
    </source>
</evidence>
<organism evidence="3 4">
    <name type="scientific">Luedemannella flava</name>
    <dbReference type="NCBI Taxonomy" id="349316"/>
    <lineage>
        <taxon>Bacteria</taxon>
        <taxon>Bacillati</taxon>
        <taxon>Actinomycetota</taxon>
        <taxon>Actinomycetes</taxon>
        <taxon>Micromonosporales</taxon>
        <taxon>Micromonosporaceae</taxon>
        <taxon>Luedemannella</taxon>
    </lineage>
</organism>